<comment type="caution">
    <text evidence="1">The sequence shown here is derived from an EMBL/GenBank/DDBJ whole genome shotgun (WGS) entry which is preliminary data.</text>
</comment>
<accession>A0A392RNI8</accession>
<reference evidence="1 2" key="1">
    <citation type="journal article" date="2018" name="Front. Plant Sci.">
        <title>Red Clover (Trifolium pratense) and Zigzag Clover (T. medium) - A Picture of Genomic Similarities and Differences.</title>
        <authorList>
            <person name="Dluhosova J."/>
            <person name="Istvanek J."/>
            <person name="Nedelnik J."/>
            <person name="Repkova J."/>
        </authorList>
    </citation>
    <scope>NUCLEOTIDE SEQUENCE [LARGE SCALE GENOMIC DNA]</scope>
    <source>
        <strain evidence="2">cv. 10/8</strain>
        <tissue evidence="1">Leaf</tissue>
    </source>
</reference>
<proteinExistence type="predicted"/>
<dbReference type="EMBL" id="LXQA010241008">
    <property type="protein sequence ID" value="MCI37125.1"/>
    <property type="molecule type" value="Genomic_DNA"/>
</dbReference>
<evidence type="ECO:0000313" key="2">
    <source>
        <dbReference type="Proteomes" id="UP000265520"/>
    </source>
</evidence>
<sequence length="109" mass="12064">MHARNDVVFGKIIAKLEILLQLSSHGATNSVKAHHASESLNVVMPNRDEFLPSVEQIKIPSPCEQSLLVEVVTPASDLIEDVLDLSATAKHDDNKFQPYELITEGRKFS</sequence>
<organism evidence="1 2">
    <name type="scientific">Trifolium medium</name>
    <dbReference type="NCBI Taxonomy" id="97028"/>
    <lineage>
        <taxon>Eukaryota</taxon>
        <taxon>Viridiplantae</taxon>
        <taxon>Streptophyta</taxon>
        <taxon>Embryophyta</taxon>
        <taxon>Tracheophyta</taxon>
        <taxon>Spermatophyta</taxon>
        <taxon>Magnoliopsida</taxon>
        <taxon>eudicotyledons</taxon>
        <taxon>Gunneridae</taxon>
        <taxon>Pentapetalae</taxon>
        <taxon>rosids</taxon>
        <taxon>fabids</taxon>
        <taxon>Fabales</taxon>
        <taxon>Fabaceae</taxon>
        <taxon>Papilionoideae</taxon>
        <taxon>50 kb inversion clade</taxon>
        <taxon>NPAAA clade</taxon>
        <taxon>Hologalegina</taxon>
        <taxon>IRL clade</taxon>
        <taxon>Trifolieae</taxon>
        <taxon>Trifolium</taxon>
    </lineage>
</organism>
<protein>
    <submittedName>
        <fullName evidence="1">Uncharacterized protein</fullName>
    </submittedName>
</protein>
<feature type="non-terminal residue" evidence="1">
    <location>
        <position position="109"/>
    </location>
</feature>
<keyword evidence="2" id="KW-1185">Reference proteome</keyword>
<evidence type="ECO:0000313" key="1">
    <source>
        <dbReference type="EMBL" id="MCI37125.1"/>
    </source>
</evidence>
<dbReference type="AlphaFoldDB" id="A0A392RNI8"/>
<dbReference type="Proteomes" id="UP000265520">
    <property type="component" value="Unassembled WGS sequence"/>
</dbReference>
<name>A0A392RNI8_9FABA</name>